<feature type="transmembrane region" description="Helical" evidence="1">
    <location>
        <begin position="73"/>
        <end position="93"/>
    </location>
</feature>
<sequence length="94" mass="10270">MAKCTFTRFVLLITVLTLIQESHIIEGRPLNSSGISTNQKKFGGYGLNISSKLEKEDHSLDAFRPTRPGNSPGIDVVGALCASWGFYVLLVVFP</sequence>
<feature type="chain" id="PRO_5046810212" evidence="2">
    <location>
        <begin position="28"/>
        <end position="94"/>
    </location>
</feature>
<evidence type="ECO:0000313" key="3">
    <source>
        <dbReference type="EMBL" id="KAH0841458.1"/>
    </source>
</evidence>
<proteinExistence type="predicted"/>
<evidence type="ECO:0000313" key="4">
    <source>
        <dbReference type="Proteomes" id="UP000824890"/>
    </source>
</evidence>
<keyword evidence="1" id="KW-0812">Transmembrane</keyword>
<keyword evidence="1" id="KW-0472">Membrane</keyword>
<evidence type="ECO:0000256" key="2">
    <source>
        <dbReference type="SAM" id="SignalP"/>
    </source>
</evidence>
<feature type="signal peptide" evidence="2">
    <location>
        <begin position="1"/>
        <end position="27"/>
    </location>
</feature>
<name>A0ABQ7WXP5_BRANA</name>
<organism evidence="3 4">
    <name type="scientific">Brassica napus</name>
    <name type="common">Rape</name>
    <dbReference type="NCBI Taxonomy" id="3708"/>
    <lineage>
        <taxon>Eukaryota</taxon>
        <taxon>Viridiplantae</taxon>
        <taxon>Streptophyta</taxon>
        <taxon>Embryophyta</taxon>
        <taxon>Tracheophyta</taxon>
        <taxon>Spermatophyta</taxon>
        <taxon>Magnoliopsida</taxon>
        <taxon>eudicotyledons</taxon>
        <taxon>Gunneridae</taxon>
        <taxon>Pentapetalae</taxon>
        <taxon>rosids</taxon>
        <taxon>malvids</taxon>
        <taxon>Brassicales</taxon>
        <taxon>Brassicaceae</taxon>
        <taxon>Brassiceae</taxon>
        <taxon>Brassica</taxon>
    </lineage>
</organism>
<keyword evidence="2" id="KW-0732">Signal</keyword>
<evidence type="ECO:0000256" key="1">
    <source>
        <dbReference type="SAM" id="Phobius"/>
    </source>
</evidence>
<keyword evidence="1" id="KW-1133">Transmembrane helix</keyword>
<dbReference type="EMBL" id="JAGKQM010002972">
    <property type="protein sequence ID" value="KAH0841458.1"/>
    <property type="molecule type" value="Genomic_DNA"/>
</dbReference>
<protein>
    <submittedName>
        <fullName evidence="3">Uncharacterized protein</fullName>
    </submittedName>
</protein>
<comment type="caution">
    <text evidence="3">The sequence shown here is derived from an EMBL/GenBank/DDBJ whole genome shotgun (WGS) entry which is preliminary data.</text>
</comment>
<accession>A0ABQ7WXP5</accession>
<gene>
    <name evidence="3" type="ORF">HID58_092211</name>
</gene>
<reference evidence="3 4" key="1">
    <citation type="submission" date="2021-05" db="EMBL/GenBank/DDBJ databases">
        <title>Genome Assembly of Synthetic Allotetraploid Brassica napus Reveals Homoeologous Exchanges between Subgenomes.</title>
        <authorList>
            <person name="Davis J.T."/>
        </authorList>
    </citation>
    <scope>NUCLEOTIDE SEQUENCE [LARGE SCALE GENOMIC DNA]</scope>
    <source>
        <strain evidence="4">cv. Da-Ae</strain>
        <tissue evidence="3">Seedling</tissue>
    </source>
</reference>
<dbReference type="Proteomes" id="UP000824890">
    <property type="component" value="Unassembled WGS sequence"/>
</dbReference>
<keyword evidence="4" id="KW-1185">Reference proteome</keyword>